<dbReference type="GO" id="GO:0006075">
    <property type="term" value="P:(1-&gt;3)-beta-D-glucan biosynthetic process"/>
    <property type="evidence" value="ECO:0007669"/>
    <property type="project" value="InterPro"/>
</dbReference>
<feature type="transmembrane region" description="Helical" evidence="1">
    <location>
        <begin position="30"/>
        <end position="50"/>
    </location>
</feature>
<dbReference type="GO" id="GO:0003843">
    <property type="term" value="F:1,3-beta-D-glucan synthase activity"/>
    <property type="evidence" value="ECO:0007669"/>
    <property type="project" value="InterPro"/>
</dbReference>
<feature type="non-terminal residue" evidence="3">
    <location>
        <position position="1"/>
    </location>
</feature>
<dbReference type="Pfam" id="PF02364">
    <property type="entry name" value="Glucan_synthase"/>
    <property type="match status" value="1"/>
</dbReference>
<keyword evidence="3" id="KW-0808">Transferase</keyword>
<evidence type="ECO:0000313" key="4">
    <source>
        <dbReference type="Proteomes" id="UP000308197"/>
    </source>
</evidence>
<gene>
    <name evidence="3" type="ORF">K466DRAFT_455706</name>
</gene>
<dbReference type="GO" id="GO:0000148">
    <property type="term" value="C:1,3-beta-D-glucan synthase complex"/>
    <property type="evidence" value="ECO:0007669"/>
    <property type="project" value="InterPro"/>
</dbReference>
<keyword evidence="1" id="KW-0472">Membrane</keyword>
<dbReference type="PANTHER" id="PTHR12741:SF48">
    <property type="entry name" value="1,3-BETA-GLUCAN SYNTHASE COMPONENT FKS1-RELATED"/>
    <property type="match status" value="1"/>
</dbReference>
<accession>A0A5C3NJ99</accession>
<feature type="transmembrane region" description="Helical" evidence="1">
    <location>
        <begin position="87"/>
        <end position="107"/>
    </location>
</feature>
<proteinExistence type="predicted"/>
<evidence type="ECO:0000259" key="2">
    <source>
        <dbReference type="Pfam" id="PF02364"/>
    </source>
</evidence>
<keyword evidence="1" id="KW-1133">Transmembrane helix</keyword>
<dbReference type="STRING" id="1314778.A0A5C3NJ99"/>
<protein>
    <submittedName>
        <fullName evidence="3">Glycosyltransferase family 48 protein</fullName>
    </submittedName>
</protein>
<dbReference type="EMBL" id="ML213436">
    <property type="protein sequence ID" value="TFK77596.1"/>
    <property type="molecule type" value="Genomic_DNA"/>
</dbReference>
<dbReference type="GO" id="GO:0051278">
    <property type="term" value="P:fungal-type cell wall polysaccharide biosynthetic process"/>
    <property type="evidence" value="ECO:0007669"/>
    <property type="project" value="TreeGrafter"/>
</dbReference>
<evidence type="ECO:0000313" key="3">
    <source>
        <dbReference type="EMBL" id="TFK77596.1"/>
    </source>
</evidence>
<evidence type="ECO:0000256" key="1">
    <source>
        <dbReference type="SAM" id="Phobius"/>
    </source>
</evidence>
<dbReference type="AlphaFoldDB" id="A0A5C3NJ99"/>
<feature type="domain" description="Glycosyl transferase 48" evidence="2">
    <location>
        <begin position="217"/>
        <end position="347"/>
    </location>
</feature>
<feature type="non-terminal residue" evidence="3">
    <location>
        <position position="347"/>
    </location>
</feature>
<keyword evidence="4" id="KW-1185">Reference proteome</keyword>
<dbReference type="InterPro" id="IPR003440">
    <property type="entry name" value="Glyco_trans_48_dom"/>
</dbReference>
<sequence length="347" mass="40026">VAGKSRKYLASQTFTGSYPSLKPSARTASIILWLLVFSCKFVESYFFLTLSFKNPILVMVGVQIRNCSDKYFGNALCRNQAAFTLTIMYLMDLVLFFLDTFFWWIIWNTVFSTGRSFALGLSNWTPWKDIYTPMPTRIYSKILATTGLEMNHESQLLLSQIWNAIIMSMYREYLLSIEHVQKLLYHQVDVGQDGRRSLRAPAFLISQSDKVYRGDVFTPGSEAERRISFFAQSLTTAVPEPLPVDAMPTFTVFTSHYSEKILLSLREIIREEDQNTRVTLLEYLKQLHPVEWDNFVKDTKILAEESQMHNGSNPFEMDEKGQSKADDLPFYCIGFKSAAPEFTLRTR</sequence>
<organism evidence="3 4">
    <name type="scientific">Polyporus arcularius HHB13444</name>
    <dbReference type="NCBI Taxonomy" id="1314778"/>
    <lineage>
        <taxon>Eukaryota</taxon>
        <taxon>Fungi</taxon>
        <taxon>Dikarya</taxon>
        <taxon>Basidiomycota</taxon>
        <taxon>Agaricomycotina</taxon>
        <taxon>Agaricomycetes</taxon>
        <taxon>Polyporales</taxon>
        <taxon>Polyporaceae</taxon>
        <taxon>Polyporus</taxon>
    </lineage>
</organism>
<dbReference type="PANTHER" id="PTHR12741">
    <property type="entry name" value="LYST-INTERACTING PROTEIN LIP5 DOPAMINE RESPONSIVE PROTEIN DRG-1"/>
    <property type="match status" value="1"/>
</dbReference>
<dbReference type="Proteomes" id="UP000308197">
    <property type="component" value="Unassembled WGS sequence"/>
</dbReference>
<reference evidence="3 4" key="1">
    <citation type="journal article" date="2019" name="Nat. Ecol. Evol.">
        <title>Megaphylogeny resolves global patterns of mushroom evolution.</title>
        <authorList>
            <person name="Varga T."/>
            <person name="Krizsan K."/>
            <person name="Foldi C."/>
            <person name="Dima B."/>
            <person name="Sanchez-Garcia M."/>
            <person name="Sanchez-Ramirez S."/>
            <person name="Szollosi G.J."/>
            <person name="Szarkandi J.G."/>
            <person name="Papp V."/>
            <person name="Albert L."/>
            <person name="Andreopoulos W."/>
            <person name="Angelini C."/>
            <person name="Antonin V."/>
            <person name="Barry K.W."/>
            <person name="Bougher N.L."/>
            <person name="Buchanan P."/>
            <person name="Buyck B."/>
            <person name="Bense V."/>
            <person name="Catcheside P."/>
            <person name="Chovatia M."/>
            <person name="Cooper J."/>
            <person name="Damon W."/>
            <person name="Desjardin D."/>
            <person name="Finy P."/>
            <person name="Geml J."/>
            <person name="Haridas S."/>
            <person name="Hughes K."/>
            <person name="Justo A."/>
            <person name="Karasinski D."/>
            <person name="Kautmanova I."/>
            <person name="Kiss B."/>
            <person name="Kocsube S."/>
            <person name="Kotiranta H."/>
            <person name="LaButti K.M."/>
            <person name="Lechner B.E."/>
            <person name="Liimatainen K."/>
            <person name="Lipzen A."/>
            <person name="Lukacs Z."/>
            <person name="Mihaltcheva S."/>
            <person name="Morgado L.N."/>
            <person name="Niskanen T."/>
            <person name="Noordeloos M.E."/>
            <person name="Ohm R.A."/>
            <person name="Ortiz-Santana B."/>
            <person name="Ovrebo C."/>
            <person name="Racz N."/>
            <person name="Riley R."/>
            <person name="Savchenko A."/>
            <person name="Shiryaev A."/>
            <person name="Soop K."/>
            <person name="Spirin V."/>
            <person name="Szebenyi C."/>
            <person name="Tomsovsky M."/>
            <person name="Tulloss R.E."/>
            <person name="Uehling J."/>
            <person name="Grigoriev I.V."/>
            <person name="Vagvolgyi C."/>
            <person name="Papp T."/>
            <person name="Martin F.M."/>
            <person name="Miettinen O."/>
            <person name="Hibbett D.S."/>
            <person name="Nagy L.G."/>
        </authorList>
    </citation>
    <scope>NUCLEOTIDE SEQUENCE [LARGE SCALE GENOMIC DNA]</scope>
    <source>
        <strain evidence="3 4">HHB13444</strain>
    </source>
</reference>
<dbReference type="InParanoid" id="A0A5C3NJ99"/>
<name>A0A5C3NJ99_9APHY</name>
<dbReference type="GO" id="GO:0005886">
    <property type="term" value="C:plasma membrane"/>
    <property type="evidence" value="ECO:0007669"/>
    <property type="project" value="TreeGrafter"/>
</dbReference>
<keyword evidence="1" id="KW-0812">Transmembrane</keyword>